<dbReference type="InterPro" id="IPR001663">
    <property type="entry name" value="Rng_hydr_dOase-A"/>
</dbReference>
<keyword evidence="2" id="KW-0001">2Fe-2S</keyword>
<dbReference type="CDD" id="cd03469">
    <property type="entry name" value="Rieske_RO_Alpha_N"/>
    <property type="match status" value="1"/>
</dbReference>
<dbReference type="Pfam" id="PF00848">
    <property type="entry name" value="Ring_hydroxyl_A"/>
    <property type="match status" value="1"/>
</dbReference>
<dbReference type="InterPro" id="IPR017941">
    <property type="entry name" value="Rieske_2Fe-2S"/>
</dbReference>
<evidence type="ECO:0000259" key="7">
    <source>
        <dbReference type="PROSITE" id="PS51296"/>
    </source>
</evidence>
<dbReference type="SUPFAM" id="SSF50022">
    <property type="entry name" value="ISP domain"/>
    <property type="match status" value="1"/>
</dbReference>
<organism evidence="8 9">
    <name type="scientific">Sneathiella marina</name>
    <dbReference type="NCBI Taxonomy" id="2950108"/>
    <lineage>
        <taxon>Bacteria</taxon>
        <taxon>Pseudomonadati</taxon>
        <taxon>Pseudomonadota</taxon>
        <taxon>Alphaproteobacteria</taxon>
        <taxon>Sneathiellales</taxon>
        <taxon>Sneathiellaceae</taxon>
        <taxon>Sneathiella</taxon>
    </lineage>
</organism>
<dbReference type="Proteomes" id="UP001056291">
    <property type="component" value="Chromosome"/>
</dbReference>
<evidence type="ECO:0000313" key="9">
    <source>
        <dbReference type="Proteomes" id="UP001056291"/>
    </source>
</evidence>
<dbReference type="PANTHER" id="PTHR43756:SF5">
    <property type="entry name" value="CHOLINE MONOOXYGENASE, CHLOROPLASTIC"/>
    <property type="match status" value="1"/>
</dbReference>
<evidence type="ECO:0000256" key="3">
    <source>
        <dbReference type="ARBA" id="ARBA00022723"/>
    </source>
</evidence>
<sequence length="374" mass="41911">MTLVMNDRDVIDRIFSHIDNKTTDVGESVWREPVENYGSQERFDAEIALLRRLPVPFCPSAALPEKGSFVARTAAGTPLVVVRGDDGIVRAFRNSCRHRGMAVADGTGCTRAFVCPYHSWTYGLDGNLKYIPGADGFPGLDQATHGLVAVTAEERGGLIFVTQEDPVSNGALDAFPEFFQPEQDMFSQTEHLDEANWKLIAETSMEGYHIKSLHNRTFYPYGLDNINVVENFGTNSRIIFPFRRINKLRDIPREERHINGMATYVYQLFPNAHMSMLSSHTQLIILEPISPTETRTVVYRVRNLKADGTPVDLDVAERDAEFVKSSGIEEDREAARAIQVGLATNANSHFTFGHYEKAIVHFHENLDAHLAKLA</sequence>
<dbReference type="EMBL" id="CP098747">
    <property type="protein sequence ID" value="USG60599.1"/>
    <property type="molecule type" value="Genomic_DNA"/>
</dbReference>
<protein>
    <submittedName>
        <fullName evidence="8">Aromatic ring-hydroxylating dioxygenase subunit alpha</fullName>
    </submittedName>
</protein>
<keyword evidence="6" id="KW-0411">Iron-sulfur</keyword>
<evidence type="ECO:0000256" key="5">
    <source>
        <dbReference type="ARBA" id="ARBA00023004"/>
    </source>
</evidence>
<gene>
    <name evidence="8" type="ORF">NBZ79_15640</name>
</gene>
<dbReference type="InterPro" id="IPR036922">
    <property type="entry name" value="Rieske_2Fe-2S_sf"/>
</dbReference>
<keyword evidence="8" id="KW-0223">Dioxygenase</keyword>
<dbReference type="Pfam" id="PF00355">
    <property type="entry name" value="Rieske"/>
    <property type="match status" value="1"/>
</dbReference>
<evidence type="ECO:0000256" key="4">
    <source>
        <dbReference type="ARBA" id="ARBA00023002"/>
    </source>
</evidence>
<keyword evidence="9" id="KW-1185">Reference proteome</keyword>
<evidence type="ECO:0000256" key="1">
    <source>
        <dbReference type="ARBA" id="ARBA00001962"/>
    </source>
</evidence>
<accession>A0ABY4W168</accession>
<dbReference type="InterPro" id="IPR015879">
    <property type="entry name" value="Ring_hydroxy_dOase_asu_C_dom"/>
</dbReference>
<dbReference type="PANTHER" id="PTHR43756">
    <property type="entry name" value="CHOLINE MONOOXYGENASE, CHLOROPLASTIC"/>
    <property type="match status" value="1"/>
</dbReference>
<comment type="cofactor">
    <cofactor evidence="1">
        <name>Fe cation</name>
        <dbReference type="ChEBI" id="CHEBI:24875"/>
    </cofactor>
</comment>
<dbReference type="Gene3D" id="2.102.10.10">
    <property type="entry name" value="Rieske [2Fe-2S] iron-sulphur domain"/>
    <property type="match status" value="1"/>
</dbReference>
<keyword evidence="3" id="KW-0479">Metal-binding</keyword>
<dbReference type="PROSITE" id="PS51296">
    <property type="entry name" value="RIESKE"/>
    <property type="match status" value="1"/>
</dbReference>
<dbReference type="Gene3D" id="3.90.380.10">
    <property type="entry name" value="Naphthalene 1,2-dioxygenase Alpha Subunit, Chain A, domain 1"/>
    <property type="match status" value="1"/>
</dbReference>
<reference evidence="8" key="1">
    <citation type="submission" date="2022-06" db="EMBL/GenBank/DDBJ databases">
        <title>Sneathiella actinostolidae sp. nov., isolated from a sea anemonein the Western Pacific Ocean.</title>
        <authorList>
            <person name="Wei M.J."/>
        </authorList>
    </citation>
    <scope>NUCLEOTIDE SEQUENCE</scope>
    <source>
        <strain evidence="8">PHK-P5</strain>
    </source>
</reference>
<dbReference type="PRINTS" id="PR00090">
    <property type="entry name" value="RNGDIOXGNASE"/>
</dbReference>
<name>A0ABY4W168_9PROT</name>
<dbReference type="RefSeq" id="WP_251933480.1">
    <property type="nucleotide sequence ID" value="NZ_CP098747.1"/>
</dbReference>
<keyword evidence="5" id="KW-0408">Iron</keyword>
<dbReference type="SUPFAM" id="SSF55961">
    <property type="entry name" value="Bet v1-like"/>
    <property type="match status" value="1"/>
</dbReference>
<dbReference type="GO" id="GO:0051213">
    <property type="term" value="F:dioxygenase activity"/>
    <property type="evidence" value="ECO:0007669"/>
    <property type="project" value="UniProtKB-KW"/>
</dbReference>
<evidence type="ECO:0000313" key="8">
    <source>
        <dbReference type="EMBL" id="USG60599.1"/>
    </source>
</evidence>
<keyword evidence="4" id="KW-0560">Oxidoreductase</keyword>
<evidence type="ECO:0000256" key="6">
    <source>
        <dbReference type="ARBA" id="ARBA00023014"/>
    </source>
</evidence>
<feature type="domain" description="Rieske" evidence="7">
    <location>
        <begin position="55"/>
        <end position="161"/>
    </location>
</feature>
<proteinExistence type="predicted"/>
<evidence type="ECO:0000256" key="2">
    <source>
        <dbReference type="ARBA" id="ARBA00022714"/>
    </source>
</evidence>